<evidence type="ECO:0000313" key="2">
    <source>
        <dbReference type="EMBL" id="POM80796.1"/>
    </source>
</evidence>
<evidence type="ECO:0000313" key="3">
    <source>
        <dbReference type="Proteomes" id="UP000237271"/>
    </source>
</evidence>
<dbReference type="Pfam" id="PF25597">
    <property type="entry name" value="SH3_retrovirus"/>
    <property type="match status" value="1"/>
</dbReference>
<organism evidence="2 3">
    <name type="scientific">Phytophthora palmivora</name>
    <dbReference type="NCBI Taxonomy" id="4796"/>
    <lineage>
        <taxon>Eukaryota</taxon>
        <taxon>Sar</taxon>
        <taxon>Stramenopiles</taxon>
        <taxon>Oomycota</taxon>
        <taxon>Peronosporomycetes</taxon>
        <taxon>Peronosporales</taxon>
        <taxon>Peronosporaceae</taxon>
        <taxon>Phytophthora</taxon>
    </lineage>
</organism>
<reference evidence="2 3" key="1">
    <citation type="journal article" date="2017" name="Genome Biol. Evol.">
        <title>Phytophthora megakarya and P. palmivora, closely related causal agents of cacao black pod rot, underwent increases in genome sizes and gene numbers by different mechanisms.</title>
        <authorList>
            <person name="Ali S.S."/>
            <person name="Shao J."/>
            <person name="Lary D.J."/>
            <person name="Kronmiller B."/>
            <person name="Shen D."/>
            <person name="Strem M.D."/>
            <person name="Amoako-Attah I."/>
            <person name="Akrofi A.Y."/>
            <person name="Begoude B.A."/>
            <person name="Ten Hoopen G.M."/>
            <person name="Coulibaly K."/>
            <person name="Kebe B.I."/>
            <person name="Melnick R.L."/>
            <person name="Guiltinan M.J."/>
            <person name="Tyler B.M."/>
            <person name="Meinhardt L.W."/>
            <person name="Bailey B.A."/>
        </authorList>
    </citation>
    <scope>NUCLEOTIDE SEQUENCE [LARGE SCALE GENOMIC DNA]</scope>
    <source>
        <strain evidence="3">sbr112.9</strain>
    </source>
</reference>
<accession>A0A2P4YSM9</accession>
<protein>
    <submittedName>
        <fullName evidence="2">Gag-pol Polyprotein</fullName>
    </submittedName>
</protein>
<evidence type="ECO:0000259" key="1">
    <source>
        <dbReference type="Pfam" id="PF25597"/>
    </source>
</evidence>
<dbReference type="InterPro" id="IPR057670">
    <property type="entry name" value="SH3_retrovirus"/>
</dbReference>
<dbReference type="EMBL" id="NCKW01000282">
    <property type="protein sequence ID" value="POM80796.1"/>
    <property type="molecule type" value="Genomic_DNA"/>
</dbReference>
<proteinExistence type="predicted"/>
<gene>
    <name evidence="2" type="ORF">PHPALM_1320</name>
</gene>
<dbReference type="OrthoDB" id="413361at2759"/>
<feature type="domain" description="Retroviral polymerase SH3-like" evidence="1">
    <location>
        <begin position="11"/>
        <end position="66"/>
    </location>
</feature>
<name>A0A2P4YSM9_9STRA</name>
<sequence>MNCAYVKVFGCVAFALIPEPHRNKPEPRAKLCVFVGLPRNQKGYRIPNTIENRIIYNRYVTFKEDTCRSYA</sequence>
<dbReference type="Proteomes" id="UP000237271">
    <property type="component" value="Unassembled WGS sequence"/>
</dbReference>
<keyword evidence="3" id="KW-1185">Reference proteome</keyword>
<comment type="caution">
    <text evidence="2">The sequence shown here is derived from an EMBL/GenBank/DDBJ whole genome shotgun (WGS) entry which is preliminary data.</text>
</comment>
<dbReference type="AlphaFoldDB" id="A0A2P4YSM9"/>